<sequence>MTMLRRAFRAVSAVLAVLALTAAAQLAGALPAAAVVYVPITGAGSTWSSNAIDQWASNVKQYGITVNFTANGSTAGRNQFASGLLDFGISEIAYGKDDAGASEAKPKFKYAYMPIVAGGTAFMYNLEVGGKRVTNLRLSGDTVAKIFTNAITYWNDPVIKADNPGLALPARKIVPVVRSDGSGTTAQLTTWMKARYPALWDAYCAKAGRATPCGVTSLYPTIPGSAMTAQSGSQNVSGYVAQKSSVGAITYVEYSYARNARFPVAKIRNAKDFYVEPTAKSVAVALLAAKINNNESSTDYLTQDLNGVYAYDDPRTYPLSSYSYMLVPTVQTDRFTTTKGQTLGAFAYYFLCEGQQQADELGYSPLPKNLVEAGMEQIRKVPGVTVKDINLSGCHNPTFSKDGSNTLAKNAPYPQACDKVGPTQCTTGTGGATAQTPTSGGGKTGTGTGSSSGSGTGSGSGSGTGTGGKTGTGTKTGTGAAAGGTGGNTSNGGVTGGGGAVDPDTGLAVGGSGGGTGVDSALAVPVPVGVQIDSTLRTVLIAVACALLVGLTVGPPLIARMLQRGGKR</sequence>
<feature type="signal peptide" evidence="4">
    <location>
        <begin position="1"/>
        <end position="24"/>
    </location>
</feature>
<feature type="compositionally biased region" description="Gly residues" evidence="2">
    <location>
        <begin position="439"/>
        <end position="500"/>
    </location>
</feature>
<dbReference type="PANTHER" id="PTHR42996:SF1">
    <property type="entry name" value="PHOSPHATE-BINDING PROTEIN PSTS"/>
    <property type="match status" value="1"/>
</dbReference>
<dbReference type="Gene3D" id="3.40.190.10">
    <property type="entry name" value="Periplasmic binding protein-like II"/>
    <property type="match status" value="2"/>
</dbReference>
<feature type="domain" description="PBP" evidence="5">
    <location>
        <begin position="39"/>
        <end position="352"/>
    </location>
</feature>
<dbReference type="InterPro" id="IPR024370">
    <property type="entry name" value="PBP_domain"/>
</dbReference>
<keyword evidence="4" id="KW-0732">Signal</keyword>
<dbReference type="SUPFAM" id="SSF53850">
    <property type="entry name" value="Periplasmic binding protein-like II"/>
    <property type="match status" value="1"/>
</dbReference>
<dbReference type="InterPro" id="IPR050962">
    <property type="entry name" value="Phosphate-bind_PstS"/>
</dbReference>
<dbReference type="EMBL" id="BOMS01000031">
    <property type="protein sequence ID" value="GIE66221.1"/>
    <property type="molecule type" value="Genomic_DNA"/>
</dbReference>
<gene>
    <name evidence="6" type="primary">pstS</name>
    <name evidence="6" type="ORF">Apa02nite_023290</name>
</gene>
<evidence type="ECO:0000313" key="7">
    <source>
        <dbReference type="Proteomes" id="UP000624709"/>
    </source>
</evidence>
<organism evidence="6 7">
    <name type="scientific">Actinoplanes palleronii</name>
    <dbReference type="NCBI Taxonomy" id="113570"/>
    <lineage>
        <taxon>Bacteria</taxon>
        <taxon>Bacillati</taxon>
        <taxon>Actinomycetota</taxon>
        <taxon>Actinomycetes</taxon>
        <taxon>Micromonosporales</taxon>
        <taxon>Micromonosporaceae</taxon>
        <taxon>Actinoplanes</taxon>
    </lineage>
</organism>
<keyword evidence="3" id="KW-0472">Membrane</keyword>
<accession>A0ABQ4B700</accession>
<comment type="similarity">
    <text evidence="1">Belongs to the PstS family.</text>
</comment>
<reference evidence="6 7" key="1">
    <citation type="submission" date="2021-01" db="EMBL/GenBank/DDBJ databases">
        <title>Whole genome shotgun sequence of Actinoplanes palleronii NBRC 14916.</title>
        <authorList>
            <person name="Komaki H."/>
            <person name="Tamura T."/>
        </authorList>
    </citation>
    <scope>NUCLEOTIDE SEQUENCE [LARGE SCALE GENOMIC DNA]</scope>
    <source>
        <strain evidence="6 7">NBRC 14916</strain>
    </source>
</reference>
<proteinExistence type="inferred from homology"/>
<evidence type="ECO:0000256" key="2">
    <source>
        <dbReference type="SAM" id="MobiDB-lite"/>
    </source>
</evidence>
<dbReference type="CDD" id="cd13565">
    <property type="entry name" value="PBP2_PstS"/>
    <property type="match status" value="1"/>
</dbReference>
<comment type="caution">
    <text evidence="6">The sequence shown here is derived from an EMBL/GenBank/DDBJ whole genome shotgun (WGS) entry which is preliminary data.</text>
</comment>
<feature type="transmembrane region" description="Helical" evidence="3">
    <location>
        <begin position="539"/>
        <end position="559"/>
    </location>
</feature>
<feature type="compositionally biased region" description="Low complexity" evidence="2">
    <location>
        <begin position="427"/>
        <end position="438"/>
    </location>
</feature>
<feature type="region of interest" description="Disordered" evidence="2">
    <location>
        <begin position="427"/>
        <end position="512"/>
    </location>
</feature>
<dbReference type="InterPro" id="IPR006311">
    <property type="entry name" value="TAT_signal"/>
</dbReference>
<protein>
    <submittedName>
        <fullName evidence="6">Phosphate ABC transporter substrate-binding protein PstS</fullName>
    </submittedName>
</protein>
<dbReference type="Proteomes" id="UP000624709">
    <property type="component" value="Unassembled WGS sequence"/>
</dbReference>
<dbReference type="Pfam" id="PF12849">
    <property type="entry name" value="PBP_like_2"/>
    <property type="match status" value="1"/>
</dbReference>
<evidence type="ECO:0000256" key="1">
    <source>
        <dbReference type="ARBA" id="ARBA00008725"/>
    </source>
</evidence>
<keyword evidence="7" id="KW-1185">Reference proteome</keyword>
<evidence type="ECO:0000256" key="4">
    <source>
        <dbReference type="SAM" id="SignalP"/>
    </source>
</evidence>
<dbReference type="PROSITE" id="PS51318">
    <property type="entry name" value="TAT"/>
    <property type="match status" value="1"/>
</dbReference>
<evidence type="ECO:0000313" key="6">
    <source>
        <dbReference type="EMBL" id="GIE66221.1"/>
    </source>
</evidence>
<keyword evidence="3" id="KW-1133">Transmembrane helix</keyword>
<dbReference type="PANTHER" id="PTHR42996">
    <property type="entry name" value="PHOSPHATE-BINDING PROTEIN PSTS"/>
    <property type="match status" value="1"/>
</dbReference>
<name>A0ABQ4B700_9ACTN</name>
<evidence type="ECO:0000259" key="5">
    <source>
        <dbReference type="Pfam" id="PF12849"/>
    </source>
</evidence>
<keyword evidence="3" id="KW-0812">Transmembrane</keyword>
<evidence type="ECO:0000256" key="3">
    <source>
        <dbReference type="SAM" id="Phobius"/>
    </source>
</evidence>
<feature type="chain" id="PRO_5045630092" evidence="4">
    <location>
        <begin position="25"/>
        <end position="568"/>
    </location>
</feature>